<keyword evidence="3" id="KW-1185">Reference proteome</keyword>
<accession>A0A9Q9DZY3</accession>
<proteinExistence type="predicted"/>
<dbReference type="RefSeq" id="WP_252766158.1">
    <property type="nucleotide sequence ID" value="NZ_CP097117.1"/>
</dbReference>
<dbReference type="Proteomes" id="UP001055911">
    <property type="component" value="Chromosome"/>
</dbReference>
<evidence type="ECO:0000256" key="1">
    <source>
        <dbReference type="SAM" id="MobiDB-lite"/>
    </source>
</evidence>
<evidence type="ECO:0000313" key="2">
    <source>
        <dbReference type="EMBL" id="USS88641.1"/>
    </source>
</evidence>
<organism evidence="2 3">
    <name type="scientific">Fructilactobacillus cliffordii</name>
    <dbReference type="NCBI Taxonomy" id="2940299"/>
    <lineage>
        <taxon>Bacteria</taxon>
        <taxon>Bacillati</taxon>
        <taxon>Bacillota</taxon>
        <taxon>Bacilli</taxon>
        <taxon>Lactobacillales</taxon>
        <taxon>Lactobacillaceae</taxon>
        <taxon>Fructilactobacillus</taxon>
    </lineage>
</organism>
<name>A0A9Q9DZY3_9LACO</name>
<reference evidence="2" key="1">
    <citation type="submission" date="2022-05" db="EMBL/GenBank/DDBJ databases">
        <authorList>
            <person name="Oliphant S.A."/>
            <person name="Watson-Haigh N.S."/>
            <person name="Sumby K.M."/>
            <person name="Gardner J.M."/>
            <person name="Jiranek V."/>
        </authorList>
    </citation>
    <scope>NUCLEOTIDE SEQUENCE</scope>
    <source>
        <strain evidence="2">KI4_B1</strain>
    </source>
</reference>
<feature type="region of interest" description="Disordered" evidence="1">
    <location>
        <begin position="33"/>
        <end position="56"/>
    </location>
</feature>
<protein>
    <submittedName>
        <fullName evidence="2">Uncharacterized protein</fullName>
    </submittedName>
</protein>
<gene>
    <name evidence="2" type="ORF">M3M40_03835</name>
</gene>
<dbReference type="AlphaFoldDB" id="A0A9Q9DZY3"/>
<evidence type="ECO:0000313" key="3">
    <source>
        <dbReference type="Proteomes" id="UP001055911"/>
    </source>
</evidence>
<dbReference type="EMBL" id="CP097119">
    <property type="protein sequence ID" value="USS88641.1"/>
    <property type="molecule type" value="Genomic_DNA"/>
</dbReference>
<feature type="compositionally biased region" description="Polar residues" evidence="1">
    <location>
        <begin position="44"/>
        <end position="56"/>
    </location>
</feature>
<sequence>MEAETLAESLIEFTTDSLVEVLCSADILADSESVPEPLKETESDTLFSSESLVEVD</sequence>